<evidence type="ECO:0000313" key="2">
    <source>
        <dbReference type="Proteomes" id="UP000321222"/>
    </source>
</evidence>
<gene>
    <name evidence="1" type="ORF">FUA48_11265</name>
</gene>
<sequence>MKKFILLTFIASLLQGCAFDAPEIHQHITGRFYLYQMLGNDEIVSLVQQDGEYTYRYLIEYCEVVIFDRKNKVIYAKEAEKYEPYHVYELDGLGKYDYFKEKKVTEKEFNKLLANCKDCIKVYKLGQGRIKDDIE</sequence>
<protein>
    <recommendedName>
        <fullName evidence="3">Lipoprotein</fullName>
    </recommendedName>
</protein>
<proteinExistence type="predicted"/>
<dbReference type="KEGG" id="fak:FUA48_11265"/>
<dbReference type="AlphaFoldDB" id="A0A5B9FV24"/>
<accession>A0A5B9FV24</accession>
<dbReference type="OrthoDB" id="6496718at2"/>
<evidence type="ECO:0000313" key="1">
    <source>
        <dbReference type="EMBL" id="QEE50139.1"/>
    </source>
</evidence>
<dbReference type="Proteomes" id="UP000321222">
    <property type="component" value="Chromosome"/>
</dbReference>
<name>A0A5B9FV24_9FLAO</name>
<keyword evidence="2" id="KW-1185">Reference proteome</keyword>
<organism evidence="1 2">
    <name type="scientific">Flavobacterium alkalisoli</name>
    <dbReference type="NCBI Taxonomy" id="2602769"/>
    <lineage>
        <taxon>Bacteria</taxon>
        <taxon>Pseudomonadati</taxon>
        <taxon>Bacteroidota</taxon>
        <taxon>Flavobacteriia</taxon>
        <taxon>Flavobacteriales</taxon>
        <taxon>Flavobacteriaceae</taxon>
        <taxon>Flavobacterium</taxon>
    </lineage>
</organism>
<dbReference type="PROSITE" id="PS51257">
    <property type="entry name" value="PROKAR_LIPOPROTEIN"/>
    <property type="match status" value="1"/>
</dbReference>
<evidence type="ECO:0008006" key="3">
    <source>
        <dbReference type="Google" id="ProtNLM"/>
    </source>
</evidence>
<dbReference type="RefSeq" id="WP_147583626.1">
    <property type="nucleotide sequence ID" value="NZ_CP042831.1"/>
</dbReference>
<dbReference type="EMBL" id="CP042831">
    <property type="protein sequence ID" value="QEE50139.1"/>
    <property type="molecule type" value="Genomic_DNA"/>
</dbReference>
<reference evidence="1 2" key="1">
    <citation type="submission" date="2019-08" db="EMBL/GenBank/DDBJ databases">
        <title>Flavobacterium alkalisoli sp. nov., isolated from rhizosphere soil of Suaeda salsa.</title>
        <authorList>
            <person name="Sun J.-Q."/>
            <person name="Xu L."/>
        </authorList>
    </citation>
    <scope>NUCLEOTIDE SEQUENCE [LARGE SCALE GENOMIC DNA]</scope>
    <source>
        <strain evidence="1 2">XS-5</strain>
    </source>
</reference>